<dbReference type="Gene3D" id="3.40.710.10">
    <property type="entry name" value="DD-peptidase/beta-lactamase superfamily"/>
    <property type="match status" value="1"/>
</dbReference>
<dbReference type="InterPro" id="IPR050515">
    <property type="entry name" value="Beta-lactam/transpept"/>
</dbReference>
<dbReference type="KEGG" id="fgi:OP10G_4792"/>
<dbReference type="SUPFAM" id="SSF56601">
    <property type="entry name" value="beta-lactamase/transpeptidase-like"/>
    <property type="match status" value="1"/>
</dbReference>
<sequence length="580" mass="62407">MSQVASSPVRITWAARGMGALFVLAAFSQLKLQTVEQRGTLALAEKTRRFTLSRTDYARRGAILASDGKPLAQDEDATELNIQFSKIPKSEAFFLALGAATGIPASEFQALAASGQKQRTWRQPMSAEQSAEIARVKAEWRADGLSLARTGRRAYPLGDAAACVVGVVRQGKPVLGLEASKSRILTGEDGMRVGLTDKRGAFLPMRLVQASKERRDGSNITLTLDSDLQTEATDAVRKAVELNKADNGVALVMDPKTGNLIAMANWPSFSPYQPDGTEGDLRDNSGYNPSYMAQLEPGSTFKILTLAKALDVGAVQMGSIIHCSGEFHPTERTRIRCDSHHGNRAHGTIDSVKAIAKSCNVAAATWALKVHREPFLQYVRDLGLLSRSTLGVPGEAHGNFNYAEPAQQLQLATVGFGQSITCTPVTLLGAFGMLANGGVRMEPRLVERIGTTEMPIEPGKRLIKPETARELLQCMEAVIETDAGTGKELRIPGYRLGGKTGTAQKVGKGPKGYVSNFVGFVPADDPKAVILVMVNNPKGGKYYGATVAGPVFKRLAQAVIRRYHLPPSKPLNQKEPISVE</sequence>
<comment type="similarity">
    <text evidence="2">Belongs to the transpeptidase family.</text>
</comment>
<dbReference type="GO" id="GO:0005886">
    <property type="term" value="C:plasma membrane"/>
    <property type="evidence" value="ECO:0007669"/>
    <property type="project" value="TreeGrafter"/>
</dbReference>
<keyword evidence="7" id="KW-1185">Reference proteome</keyword>
<evidence type="ECO:0000259" key="4">
    <source>
        <dbReference type="Pfam" id="PF00905"/>
    </source>
</evidence>
<feature type="domain" description="Penicillin-binding protein transpeptidase" evidence="4">
    <location>
        <begin position="248"/>
        <end position="556"/>
    </location>
</feature>
<dbReference type="InterPro" id="IPR005311">
    <property type="entry name" value="PBP_dimer"/>
</dbReference>
<accession>A0A068NYI1</accession>
<dbReference type="Pfam" id="PF00905">
    <property type="entry name" value="Transpeptidase"/>
    <property type="match status" value="1"/>
</dbReference>
<dbReference type="HOGENOM" id="CLU_009289_6_2_0"/>
<dbReference type="GO" id="GO:0071555">
    <property type="term" value="P:cell wall organization"/>
    <property type="evidence" value="ECO:0007669"/>
    <property type="project" value="TreeGrafter"/>
</dbReference>
<dbReference type="Proteomes" id="UP000027982">
    <property type="component" value="Chromosome"/>
</dbReference>
<comment type="subcellular location">
    <subcellularLocation>
        <location evidence="1">Membrane</location>
    </subcellularLocation>
</comment>
<dbReference type="SUPFAM" id="SSF56519">
    <property type="entry name" value="Penicillin binding protein dimerisation domain"/>
    <property type="match status" value="1"/>
</dbReference>
<dbReference type="OrthoDB" id="9789078at2"/>
<organism evidence="6 7">
    <name type="scientific">Fimbriimonas ginsengisoli Gsoil 348</name>
    <dbReference type="NCBI Taxonomy" id="661478"/>
    <lineage>
        <taxon>Bacteria</taxon>
        <taxon>Bacillati</taxon>
        <taxon>Armatimonadota</taxon>
        <taxon>Fimbriimonadia</taxon>
        <taxon>Fimbriimonadales</taxon>
        <taxon>Fimbriimonadaceae</taxon>
        <taxon>Fimbriimonas</taxon>
    </lineage>
</organism>
<dbReference type="InterPro" id="IPR001460">
    <property type="entry name" value="PCN-bd_Tpept"/>
</dbReference>
<reference evidence="6 7" key="1">
    <citation type="journal article" date="2014" name="PLoS ONE">
        <title>The first complete genome sequence of the class fimbriimonadia in the phylum armatimonadetes.</title>
        <authorList>
            <person name="Hu Z.Y."/>
            <person name="Wang Y.Z."/>
            <person name="Im W.T."/>
            <person name="Wang S.Y."/>
            <person name="Zhao G.P."/>
            <person name="Zheng H.J."/>
            <person name="Quan Z.X."/>
        </authorList>
    </citation>
    <scope>NUCLEOTIDE SEQUENCE [LARGE SCALE GENOMIC DNA]</scope>
    <source>
        <strain evidence="6">Gsoil 348</strain>
    </source>
</reference>
<dbReference type="Pfam" id="PF03717">
    <property type="entry name" value="PBP_dimer"/>
    <property type="match status" value="1"/>
</dbReference>
<dbReference type="Gene3D" id="3.90.1310.10">
    <property type="entry name" value="Penicillin-binding protein 2a (Domain 2)"/>
    <property type="match status" value="1"/>
</dbReference>
<evidence type="ECO:0000256" key="3">
    <source>
        <dbReference type="ARBA" id="ARBA00023136"/>
    </source>
</evidence>
<proteinExistence type="inferred from homology"/>
<evidence type="ECO:0000259" key="5">
    <source>
        <dbReference type="Pfam" id="PF03717"/>
    </source>
</evidence>
<evidence type="ECO:0000313" key="7">
    <source>
        <dbReference type="Proteomes" id="UP000027982"/>
    </source>
</evidence>
<dbReference type="PANTHER" id="PTHR30627">
    <property type="entry name" value="PEPTIDOGLYCAN D,D-TRANSPEPTIDASE"/>
    <property type="match status" value="1"/>
</dbReference>
<dbReference type="GO" id="GO:0008658">
    <property type="term" value="F:penicillin binding"/>
    <property type="evidence" value="ECO:0007669"/>
    <property type="project" value="InterPro"/>
</dbReference>
<dbReference type="EMBL" id="CP007139">
    <property type="protein sequence ID" value="AIE88160.1"/>
    <property type="molecule type" value="Genomic_DNA"/>
</dbReference>
<evidence type="ECO:0000256" key="1">
    <source>
        <dbReference type="ARBA" id="ARBA00004370"/>
    </source>
</evidence>
<gene>
    <name evidence="6" type="ORF">OP10G_4792</name>
</gene>
<name>A0A068NYI1_FIMGI</name>
<protein>
    <submittedName>
        <fullName evidence="6">Putative penicillin-binding protein</fullName>
    </submittedName>
</protein>
<feature type="domain" description="Penicillin-binding protein dimerisation" evidence="5">
    <location>
        <begin position="56"/>
        <end position="171"/>
    </location>
</feature>
<dbReference type="InterPro" id="IPR036138">
    <property type="entry name" value="PBP_dimer_sf"/>
</dbReference>
<dbReference type="Gene3D" id="3.30.450.330">
    <property type="match status" value="1"/>
</dbReference>
<evidence type="ECO:0000313" key="6">
    <source>
        <dbReference type="EMBL" id="AIE88160.1"/>
    </source>
</evidence>
<dbReference type="STRING" id="661478.OP10G_4792"/>
<evidence type="ECO:0000256" key="2">
    <source>
        <dbReference type="ARBA" id="ARBA00007171"/>
    </source>
</evidence>
<dbReference type="RefSeq" id="WP_025227978.1">
    <property type="nucleotide sequence ID" value="NZ_CP007139.1"/>
</dbReference>
<keyword evidence="3" id="KW-0472">Membrane</keyword>
<dbReference type="PANTHER" id="PTHR30627:SF1">
    <property type="entry name" value="PEPTIDOGLYCAN D,D-TRANSPEPTIDASE FTSI"/>
    <property type="match status" value="1"/>
</dbReference>
<dbReference type="InterPro" id="IPR012338">
    <property type="entry name" value="Beta-lactam/transpept-like"/>
</dbReference>
<dbReference type="AlphaFoldDB" id="A0A068NYI1"/>
<dbReference type="eggNOG" id="COG0768">
    <property type="taxonomic scope" value="Bacteria"/>
</dbReference>